<dbReference type="Gene3D" id="3.90.79.10">
    <property type="entry name" value="Nucleoside Triphosphate Pyrophosphohydrolase"/>
    <property type="match status" value="1"/>
</dbReference>
<dbReference type="Pfam" id="PF00293">
    <property type="entry name" value="NUDIX"/>
    <property type="match status" value="1"/>
</dbReference>
<dbReference type="InterPro" id="IPR020084">
    <property type="entry name" value="NUDIX_hydrolase_CS"/>
</dbReference>
<dbReference type="PANTHER" id="PTHR11839:SF18">
    <property type="entry name" value="NUDIX HYDROLASE DOMAIN-CONTAINING PROTEIN"/>
    <property type="match status" value="1"/>
</dbReference>
<name>E1QQU2_VULDI</name>
<dbReference type="PROSITE" id="PS00893">
    <property type="entry name" value="NUDIX_BOX"/>
    <property type="match status" value="1"/>
</dbReference>
<dbReference type="PRINTS" id="PR00502">
    <property type="entry name" value="NUDIXFAMILY"/>
</dbReference>
<protein>
    <submittedName>
        <fullName evidence="4">NUDIX hydrolase</fullName>
    </submittedName>
</protein>
<dbReference type="SUPFAM" id="SSF55811">
    <property type="entry name" value="Nudix"/>
    <property type="match status" value="1"/>
</dbReference>
<keyword evidence="2 4" id="KW-0378">Hydrolase</keyword>
<reference evidence="4 5" key="1">
    <citation type="journal article" date="2010" name="Stand. Genomic Sci.">
        <title>Complete genome sequence of Vulcanisaeta distributa type strain (IC-017).</title>
        <authorList>
            <person name="Mavromatis K."/>
            <person name="Sikorski J."/>
            <person name="Pabst E."/>
            <person name="Teshima H."/>
            <person name="Lapidus A."/>
            <person name="Lucas S."/>
            <person name="Nolan M."/>
            <person name="Glavina Del Rio T."/>
            <person name="Cheng J.F."/>
            <person name="Bruce D."/>
            <person name="Goodwin L."/>
            <person name="Pitluck S."/>
            <person name="Liolios K."/>
            <person name="Ivanova N."/>
            <person name="Mikhailova N."/>
            <person name="Pati A."/>
            <person name="Chen A."/>
            <person name="Palaniappan K."/>
            <person name="Land M."/>
            <person name="Hauser L."/>
            <person name="Chang Y.J."/>
            <person name="Jeffries C.D."/>
            <person name="Rohde M."/>
            <person name="Spring S."/>
            <person name="Goker M."/>
            <person name="Wirth R."/>
            <person name="Woyke T."/>
            <person name="Bristow J."/>
            <person name="Eisen J.A."/>
            <person name="Markowitz V."/>
            <person name="Hugenholtz P."/>
            <person name="Klenk H.P."/>
            <person name="Kyrpides N.C."/>
        </authorList>
    </citation>
    <scope>NUCLEOTIDE SEQUENCE [LARGE SCALE GENOMIC DNA]</scope>
    <source>
        <strain evidence="5">DSM 14429 / JCM 11212 / NBRC 100878 / IC-017</strain>
    </source>
</reference>
<organism evidence="4 5">
    <name type="scientific">Vulcanisaeta distributa (strain DSM 14429 / JCM 11212 / NBRC 100878 / IC-017)</name>
    <dbReference type="NCBI Taxonomy" id="572478"/>
    <lineage>
        <taxon>Archaea</taxon>
        <taxon>Thermoproteota</taxon>
        <taxon>Thermoprotei</taxon>
        <taxon>Thermoproteales</taxon>
        <taxon>Thermoproteaceae</taxon>
        <taxon>Vulcanisaeta</taxon>
    </lineage>
</organism>
<dbReference type="AlphaFoldDB" id="E1QQU2"/>
<evidence type="ECO:0000256" key="2">
    <source>
        <dbReference type="ARBA" id="ARBA00022801"/>
    </source>
</evidence>
<dbReference type="GO" id="GO:0006753">
    <property type="term" value="P:nucleoside phosphate metabolic process"/>
    <property type="evidence" value="ECO:0007669"/>
    <property type="project" value="TreeGrafter"/>
</dbReference>
<gene>
    <name evidence="4" type="ordered locus">Vdis_2336</name>
</gene>
<feature type="domain" description="Nudix hydrolase" evidence="3">
    <location>
        <begin position="31"/>
        <end position="159"/>
    </location>
</feature>
<dbReference type="GO" id="GO:0019693">
    <property type="term" value="P:ribose phosphate metabolic process"/>
    <property type="evidence" value="ECO:0007669"/>
    <property type="project" value="TreeGrafter"/>
</dbReference>
<dbReference type="EMBL" id="CP002100">
    <property type="protein sequence ID" value="ADN51704.1"/>
    <property type="molecule type" value="Genomic_DNA"/>
</dbReference>
<dbReference type="CDD" id="cd03424">
    <property type="entry name" value="NUDIX_ADPRase_Nudt5_UGPPase_Nudt14"/>
    <property type="match status" value="1"/>
</dbReference>
<accession>E1QQU2</accession>
<dbReference type="InterPro" id="IPR015797">
    <property type="entry name" value="NUDIX_hydrolase-like_dom_sf"/>
</dbReference>
<dbReference type="PROSITE" id="PS51462">
    <property type="entry name" value="NUDIX"/>
    <property type="match status" value="1"/>
</dbReference>
<evidence type="ECO:0000256" key="1">
    <source>
        <dbReference type="ARBA" id="ARBA00001946"/>
    </source>
</evidence>
<dbReference type="RefSeq" id="WP_013337429.1">
    <property type="nucleotide sequence ID" value="NC_014537.1"/>
</dbReference>
<dbReference type="Proteomes" id="UP000006681">
    <property type="component" value="Chromosome"/>
</dbReference>
<keyword evidence="5" id="KW-1185">Reference proteome</keyword>
<reference evidence="5" key="2">
    <citation type="journal article" date="2010" name="Stand. Genomic Sci.">
        <title>Complete genome sequence of Vulcanisaeta distributa type strain (IC-017T).</title>
        <authorList>
            <person name="Mavromatis K."/>
            <person name="Sikorski J."/>
            <person name="Pabst E."/>
            <person name="Teshima H."/>
            <person name="Lapidus A."/>
            <person name="Lucas S."/>
            <person name="Nolan M."/>
            <person name="Glavina Del Rio T."/>
            <person name="Cheng J."/>
            <person name="Bruce D."/>
            <person name="Goodwin L."/>
            <person name="Pitluck S."/>
            <person name="Liolios K."/>
            <person name="Ivanova N."/>
            <person name="Mikhailova N."/>
            <person name="Pati A."/>
            <person name="Chen A."/>
            <person name="Palaniappan K."/>
            <person name="Land M."/>
            <person name="Hauser L."/>
            <person name="Chang Y."/>
            <person name="Jeffries C."/>
            <person name="Rohde M."/>
            <person name="Spring S."/>
            <person name="Goker M."/>
            <person name="Wirth R."/>
            <person name="Woyke T."/>
            <person name="Bristow J."/>
            <person name="Eisen J."/>
            <person name="Markowitz V."/>
            <person name="Hugenholtz P."/>
            <person name="Klenk H."/>
            <person name="Kyrpides N."/>
        </authorList>
    </citation>
    <scope>NUCLEOTIDE SEQUENCE [LARGE SCALE GENOMIC DNA]</scope>
    <source>
        <strain evidence="5">DSM 14429 / JCM 11212 / NBRC 100878 / IC-017</strain>
    </source>
</reference>
<dbReference type="eggNOG" id="arCOG01073">
    <property type="taxonomic scope" value="Archaea"/>
</dbReference>
<evidence type="ECO:0000313" key="5">
    <source>
        <dbReference type="Proteomes" id="UP000006681"/>
    </source>
</evidence>
<comment type="cofactor">
    <cofactor evidence="1">
        <name>Mg(2+)</name>
        <dbReference type="ChEBI" id="CHEBI:18420"/>
    </cofactor>
</comment>
<dbReference type="InterPro" id="IPR000086">
    <property type="entry name" value="NUDIX_hydrolase_dom"/>
</dbReference>
<dbReference type="InterPro" id="IPR020476">
    <property type="entry name" value="Nudix_hydrolase"/>
</dbReference>
<dbReference type="OrthoDB" id="104705at2157"/>
<dbReference type="PANTHER" id="PTHR11839">
    <property type="entry name" value="UDP/ADP-SUGAR PYROPHOSPHATASE"/>
    <property type="match status" value="1"/>
</dbReference>
<evidence type="ECO:0000259" key="3">
    <source>
        <dbReference type="PROSITE" id="PS51462"/>
    </source>
</evidence>
<dbReference type="GeneID" id="9753291"/>
<sequence length="171" mass="19512">MVIVYRGRRVTLDVSKTVLPNGREMNVEKVLFPHAIAALPIYESNKVVLLRQFRPVINDYILEIPAGVIEEGERPEMALIRELNEEIGAEVDYFEKLFEGFTSPGYSTEYLTIYYVSIRRLGEPKPEPHEVIDRVIVDFRDAVNMVLNGGIRDAKSALAITLYMLKKGIRV</sequence>
<dbReference type="HOGENOM" id="CLU_062658_5_1_2"/>
<dbReference type="STRING" id="572478.Vdis_2336"/>
<evidence type="ECO:0000313" key="4">
    <source>
        <dbReference type="EMBL" id="ADN51704.1"/>
    </source>
</evidence>
<dbReference type="GO" id="GO:0016462">
    <property type="term" value="F:pyrophosphatase activity"/>
    <property type="evidence" value="ECO:0007669"/>
    <property type="project" value="UniProtKB-ARBA"/>
</dbReference>
<dbReference type="KEGG" id="vdi:Vdis_2336"/>
<proteinExistence type="predicted"/>